<keyword evidence="1 4" id="KW-0328">Glycosyltransferase</keyword>
<dbReference type="GO" id="GO:0016757">
    <property type="term" value="F:glycosyltransferase activity"/>
    <property type="evidence" value="ECO:0007669"/>
    <property type="project" value="UniProtKB-KW"/>
</dbReference>
<sequence>MARVLHVISARAGDGAENQLRLLIRHLPQRSEVVTLSPPGPVLAALRADGTVVHQLISARDFDPGAVRKLRRLARRGRFDVVHTHLFRASAQGRLAGWLAGVARIVATEYHLDDVRRAGPIYRAGERFGQVTIAVSTAVADRLRRRGVPEGRLAVVPKGLDPGEFRFDPALRAAARARLRIAPETPVIGGLGRLEPDQRFDVLIRAVGEVPGAVLLLVGDGSARHALEKLAAIEGVADRVRFAGPVRHAREMLCAMDVFASPGRETFGLAVLEAIAAGLPALYAACVPLDGVAVDGARRLTAHDPESLPRGLRAEVLCLAERAGGRLAARSAGDRYDAGRMAAQVGALYDRTVNSV</sequence>
<evidence type="ECO:0000313" key="5">
    <source>
        <dbReference type="Proteomes" id="UP001151002"/>
    </source>
</evidence>
<dbReference type="InterPro" id="IPR050194">
    <property type="entry name" value="Glycosyltransferase_grp1"/>
</dbReference>
<protein>
    <submittedName>
        <fullName evidence="4">Glycosyltransferase</fullName>
        <ecNumber evidence="4">2.4.-.-</ecNumber>
    </submittedName>
</protein>
<dbReference type="Proteomes" id="UP001151002">
    <property type="component" value="Unassembled WGS sequence"/>
</dbReference>
<proteinExistence type="predicted"/>
<feature type="domain" description="Glycosyltransferase subfamily 4-like N-terminal" evidence="3">
    <location>
        <begin position="14"/>
        <end position="162"/>
    </location>
</feature>
<evidence type="ECO:0000313" key="4">
    <source>
        <dbReference type="EMBL" id="MCY1142376.1"/>
    </source>
</evidence>
<reference evidence="4" key="1">
    <citation type="submission" date="2022-11" db="EMBL/GenBank/DDBJ databases">
        <authorList>
            <person name="Somphong A."/>
            <person name="Phongsopitanun W."/>
        </authorList>
    </citation>
    <scope>NUCLEOTIDE SEQUENCE</scope>
    <source>
        <strain evidence="4">Pm04-4</strain>
    </source>
</reference>
<accession>A0ABT4B7D1</accession>
<name>A0ABT4B7D1_9ACTN</name>
<keyword evidence="5" id="KW-1185">Reference proteome</keyword>
<dbReference type="RefSeq" id="WP_267566831.1">
    <property type="nucleotide sequence ID" value="NZ_JAPNTZ010000011.1"/>
</dbReference>
<dbReference type="InterPro" id="IPR028098">
    <property type="entry name" value="Glyco_trans_4-like_N"/>
</dbReference>
<evidence type="ECO:0000256" key="2">
    <source>
        <dbReference type="ARBA" id="ARBA00022679"/>
    </source>
</evidence>
<keyword evidence="2 4" id="KW-0808">Transferase</keyword>
<comment type="caution">
    <text evidence="4">The sequence shown here is derived from an EMBL/GenBank/DDBJ whole genome shotgun (WGS) entry which is preliminary data.</text>
</comment>
<dbReference type="Pfam" id="PF13692">
    <property type="entry name" value="Glyco_trans_1_4"/>
    <property type="match status" value="1"/>
</dbReference>
<dbReference type="PANTHER" id="PTHR45947:SF3">
    <property type="entry name" value="SULFOQUINOVOSYL TRANSFERASE SQD2"/>
    <property type="match status" value="1"/>
</dbReference>
<organism evidence="4 5">
    <name type="scientific">Paractinoplanes pyxinae</name>
    <dbReference type="NCBI Taxonomy" id="2997416"/>
    <lineage>
        <taxon>Bacteria</taxon>
        <taxon>Bacillati</taxon>
        <taxon>Actinomycetota</taxon>
        <taxon>Actinomycetes</taxon>
        <taxon>Micromonosporales</taxon>
        <taxon>Micromonosporaceae</taxon>
        <taxon>Paractinoplanes</taxon>
    </lineage>
</organism>
<gene>
    <name evidence="4" type="ORF">OWR29_30635</name>
</gene>
<dbReference type="Pfam" id="PF13439">
    <property type="entry name" value="Glyco_transf_4"/>
    <property type="match status" value="1"/>
</dbReference>
<dbReference type="PANTHER" id="PTHR45947">
    <property type="entry name" value="SULFOQUINOVOSYL TRANSFERASE SQD2"/>
    <property type="match status" value="1"/>
</dbReference>
<evidence type="ECO:0000256" key="1">
    <source>
        <dbReference type="ARBA" id="ARBA00022676"/>
    </source>
</evidence>
<dbReference type="EMBL" id="JAPNTZ010000011">
    <property type="protein sequence ID" value="MCY1142376.1"/>
    <property type="molecule type" value="Genomic_DNA"/>
</dbReference>
<evidence type="ECO:0000259" key="3">
    <source>
        <dbReference type="Pfam" id="PF13439"/>
    </source>
</evidence>
<dbReference type="SUPFAM" id="SSF53756">
    <property type="entry name" value="UDP-Glycosyltransferase/glycogen phosphorylase"/>
    <property type="match status" value="1"/>
</dbReference>
<dbReference type="Gene3D" id="3.40.50.2000">
    <property type="entry name" value="Glycogen Phosphorylase B"/>
    <property type="match status" value="2"/>
</dbReference>
<dbReference type="EC" id="2.4.-.-" evidence="4"/>